<evidence type="ECO:0000313" key="3">
    <source>
        <dbReference type="Proteomes" id="UP000619743"/>
    </source>
</evidence>
<gene>
    <name evidence="2" type="ORF">GCM10011369_27790</name>
</gene>
<dbReference type="Proteomes" id="UP000619743">
    <property type="component" value="Unassembled WGS sequence"/>
</dbReference>
<name>A0A8J2XQC3_9GAMM</name>
<protein>
    <recommendedName>
        <fullName evidence="1">Glycosyl transferase family 25 domain-containing protein</fullName>
    </recommendedName>
</protein>
<evidence type="ECO:0000313" key="2">
    <source>
        <dbReference type="EMBL" id="GGA84214.1"/>
    </source>
</evidence>
<reference evidence="3" key="1">
    <citation type="journal article" date="2019" name="Int. J. Syst. Evol. Microbiol.">
        <title>The Global Catalogue of Microorganisms (GCM) 10K type strain sequencing project: providing services to taxonomists for standard genome sequencing and annotation.</title>
        <authorList>
            <consortium name="The Broad Institute Genomics Platform"/>
            <consortium name="The Broad Institute Genome Sequencing Center for Infectious Disease"/>
            <person name="Wu L."/>
            <person name="Ma J."/>
        </authorList>
    </citation>
    <scope>NUCLEOTIDE SEQUENCE [LARGE SCALE GENOMIC DNA]</scope>
    <source>
        <strain evidence="3">CGMCC 1.10130</strain>
    </source>
</reference>
<dbReference type="Pfam" id="PF01755">
    <property type="entry name" value="Glyco_transf_25"/>
    <property type="match status" value="1"/>
</dbReference>
<proteinExistence type="predicted"/>
<comment type="caution">
    <text evidence="2">The sequence shown here is derived from an EMBL/GenBank/DDBJ whole genome shotgun (WGS) entry which is preliminary data.</text>
</comment>
<dbReference type="CDD" id="cd06532">
    <property type="entry name" value="Glyco_transf_25"/>
    <property type="match status" value="1"/>
</dbReference>
<accession>A0A8J2XQC3</accession>
<keyword evidence="3" id="KW-1185">Reference proteome</keyword>
<dbReference type="AlphaFoldDB" id="A0A8J2XQC3"/>
<dbReference type="EMBL" id="BMDX01000016">
    <property type="protein sequence ID" value="GGA84214.1"/>
    <property type="molecule type" value="Genomic_DNA"/>
</dbReference>
<dbReference type="InterPro" id="IPR002654">
    <property type="entry name" value="Glyco_trans_25"/>
</dbReference>
<feature type="domain" description="Glycosyl transferase family 25" evidence="1">
    <location>
        <begin position="5"/>
        <end position="195"/>
    </location>
</feature>
<evidence type="ECO:0000259" key="1">
    <source>
        <dbReference type="Pfam" id="PF01755"/>
    </source>
</evidence>
<organism evidence="2 3">
    <name type="scientific">Neiella marina</name>
    <dbReference type="NCBI Taxonomy" id="508461"/>
    <lineage>
        <taxon>Bacteria</taxon>
        <taxon>Pseudomonadati</taxon>
        <taxon>Pseudomonadota</taxon>
        <taxon>Gammaproteobacteria</taxon>
        <taxon>Alteromonadales</taxon>
        <taxon>Echinimonadaceae</taxon>
        <taxon>Neiella</taxon>
    </lineage>
</organism>
<sequence length="269" mass="30972">MVMRHKVFVVNLKQSTERMQRIAENLNRLKVPFERFDAVYGKDLPDYTAAFDTKRFKMETLHDLVPGEAGCALSHIYIWQKMVAENIPYAIVIEDDAVVPDSFSEFLTLDFDELGFDYLKLDYPLKEQTAQQLDSVRLPAVVENRRFLGRQQQQSFCAYECDPVPFLTAGYLISLQGAKTFLRSSTNMYYPVDLLPLYTLGYSKQGFIAPAVVDHADDFDSMIPNRDFNVDKQWNLVEYGAHKLFNKARARKLNVAARFLYRKVFGSGS</sequence>